<protein>
    <recommendedName>
        <fullName evidence="1">Amine oxidase domain-containing protein</fullName>
    </recommendedName>
</protein>
<organism evidence="2">
    <name type="scientific">Sesamum radiatum</name>
    <name type="common">Black benniseed</name>
    <dbReference type="NCBI Taxonomy" id="300843"/>
    <lineage>
        <taxon>Eukaryota</taxon>
        <taxon>Viridiplantae</taxon>
        <taxon>Streptophyta</taxon>
        <taxon>Embryophyta</taxon>
        <taxon>Tracheophyta</taxon>
        <taxon>Spermatophyta</taxon>
        <taxon>Magnoliopsida</taxon>
        <taxon>eudicotyledons</taxon>
        <taxon>Gunneridae</taxon>
        <taxon>Pentapetalae</taxon>
        <taxon>asterids</taxon>
        <taxon>lamiids</taxon>
        <taxon>Lamiales</taxon>
        <taxon>Pedaliaceae</taxon>
        <taxon>Sesamum</taxon>
    </lineage>
</organism>
<gene>
    <name evidence="2" type="ORF">Sradi_0432900</name>
</gene>
<dbReference type="Gene3D" id="1.10.405.20">
    <property type="match status" value="1"/>
</dbReference>
<feature type="domain" description="Amine oxidase" evidence="1">
    <location>
        <begin position="31"/>
        <end position="263"/>
    </location>
</feature>
<dbReference type="Gene3D" id="3.50.50.60">
    <property type="entry name" value="FAD/NAD(P)-binding domain"/>
    <property type="match status" value="1"/>
</dbReference>
<comment type="caution">
    <text evidence="2">The sequence shown here is derived from an EMBL/GenBank/DDBJ whole genome shotgun (WGS) entry which is preliminary data.</text>
</comment>
<evidence type="ECO:0000259" key="1">
    <source>
        <dbReference type="Pfam" id="PF01593"/>
    </source>
</evidence>
<dbReference type="PRINTS" id="PR00419">
    <property type="entry name" value="ADXRDTASE"/>
</dbReference>
<dbReference type="GO" id="GO:0016491">
    <property type="term" value="F:oxidoreductase activity"/>
    <property type="evidence" value="ECO:0007669"/>
    <property type="project" value="InterPro"/>
</dbReference>
<dbReference type="SUPFAM" id="SSF51905">
    <property type="entry name" value="FAD/NAD(P)-binding domain"/>
    <property type="match status" value="1"/>
</dbReference>
<sequence length="407" mass="44877">MDGVSIDDQFSKLHPCFPPETRIAVVGGGPSGLSAAYALCKLGYSNVTVLEKHHSPGGMCESVEIQGRIYDLGGQVLAANSAPSIFHLAGEVGVETEEMDTHKFALIDSSCGALKEMNLVEDYVSVISLTLKLQDKAKASGRIGVHAVSEIAPELAPEYLKNEGFPSVPKSVIYGYTASGYGYVQDMPYAYIHEFTRTSMAGKIRRFKGGYMSLWKKLSERLPIEVYCNTEVLSVRRDSSGIKVKLRTVNGEVESRDFDKIIISGAFPFNSGKTYRSPSMNAEGTVSDCIDTSELEKELFSKVQTIDYYTTVLKIKGLEHIPKGFYYFDEFMDDPATIGNPVAMQRFYGDTNIFLFWSYGNSADIQGTEVTELAMAAAKRMGGEMESVVLQRKFKYFPHVNSQGIPT</sequence>
<dbReference type="AlphaFoldDB" id="A0AAW2WAS5"/>
<dbReference type="InterPro" id="IPR036188">
    <property type="entry name" value="FAD/NAD-bd_sf"/>
</dbReference>
<dbReference type="InterPro" id="IPR002937">
    <property type="entry name" value="Amino_oxidase"/>
</dbReference>
<evidence type="ECO:0000313" key="2">
    <source>
        <dbReference type="EMBL" id="KAL0437250.1"/>
    </source>
</evidence>
<dbReference type="EMBL" id="JACGWJ010000002">
    <property type="protein sequence ID" value="KAL0437250.1"/>
    <property type="molecule type" value="Genomic_DNA"/>
</dbReference>
<dbReference type="Pfam" id="PF01593">
    <property type="entry name" value="Amino_oxidase"/>
    <property type="match status" value="1"/>
</dbReference>
<reference evidence="2" key="2">
    <citation type="journal article" date="2024" name="Plant">
        <title>Genomic evolution and insights into agronomic trait innovations of Sesamum species.</title>
        <authorList>
            <person name="Miao H."/>
            <person name="Wang L."/>
            <person name="Qu L."/>
            <person name="Liu H."/>
            <person name="Sun Y."/>
            <person name="Le M."/>
            <person name="Wang Q."/>
            <person name="Wei S."/>
            <person name="Zheng Y."/>
            <person name="Lin W."/>
            <person name="Duan Y."/>
            <person name="Cao H."/>
            <person name="Xiong S."/>
            <person name="Wang X."/>
            <person name="Wei L."/>
            <person name="Li C."/>
            <person name="Ma Q."/>
            <person name="Ju M."/>
            <person name="Zhao R."/>
            <person name="Li G."/>
            <person name="Mu C."/>
            <person name="Tian Q."/>
            <person name="Mei H."/>
            <person name="Zhang T."/>
            <person name="Gao T."/>
            <person name="Zhang H."/>
        </authorList>
    </citation>
    <scope>NUCLEOTIDE SEQUENCE</scope>
    <source>
        <strain evidence="2">G02</strain>
    </source>
</reference>
<dbReference type="Gene3D" id="3.30.70.1990">
    <property type="match status" value="1"/>
</dbReference>
<reference evidence="2" key="1">
    <citation type="submission" date="2020-06" db="EMBL/GenBank/DDBJ databases">
        <authorList>
            <person name="Li T."/>
            <person name="Hu X."/>
            <person name="Zhang T."/>
            <person name="Song X."/>
            <person name="Zhang H."/>
            <person name="Dai N."/>
            <person name="Sheng W."/>
            <person name="Hou X."/>
            <person name="Wei L."/>
        </authorList>
    </citation>
    <scope>NUCLEOTIDE SEQUENCE</scope>
    <source>
        <strain evidence="2">G02</strain>
        <tissue evidence="2">Leaf</tissue>
    </source>
</reference>
<accession>A0AAW2WAS5</accession>
<proteinExistence type="predicted"/>
<name>A0AAW2WAS5_SESRA</name>
<dbReference type="PANTHER" id="PTHR42841">
    <property type="entry name" value="AMINE OXIDASE"/>
    <property type="match status" value="1"/>
</dbReference>